<evidence type="ECO:0000313" key="3">
    <source>
        <dbReference type="Proteomes" id="UP001590950"/>
    </source>
</evidence>
<protein>
    <recommendedName>
        <fullName evidence="4">Retrotransposon gag domain-containing protein</fullName>
    </recommendedName>
</protein>
<evidence type="ECO:0000313" key="2">
    <source>
        <dbReference type="EMBL" id="KAL2036468.1"/>
    </source>
</evidence>
<accession>A0ABR3ZUT9</accession>
<proteinExistence type="predicted"/>
<dbReference type="EMBL" id="JBEFKJ010000083">
    <property type="protein sequence ID" value="KAL2036468.1"/>
    <property type="molecule type" value="Genomic_DNA"/>
</dbReference>
<name>A0ABR3ZUT9_9LECA</name>
<feature type="region of interest" description="Disordered" evidence="1">
    <location>
        <begin position="1"/>
        <end position="50"/>
    </location>
</feature>
<keyword evidence="3" id="KW-1185">Reference proteome</keyword>
<sequence>MSTFEDRPARGTRSAGKKPASPAQPASEALAKPEQEQLVPSIEDDEEEEIQRLVQSLRQHPGQVKTMAAAMAANQAAGQTLRPLSLNTPSSSPHRARQDRGTTESNTTGKAKKREIAHPPLFDGDRANWITFRNKMMMKLHVDEDLYSTEIQRIIYWISRLDSAPSKQLEPYFNDYGMPQFKTEKEFLDLMQTLYLNRSQLEEDHSAYEKLRMKHEDEFMPFFLNFKRLAAITGYDATFQVFERELSRRLPMRLREARVYANIKLNDSDALTEYYTSVDTFFHQNLAYQRGKLTRAAAVPTVKTIIREEQRLVSVD</sequence>
<dbReference type="Proteomes" id="UP001590950">
    <property type="component" value="Unassembled WGS sequence"/>
</dbReference>
<comment type="caution">
    <text evidence="2">The sequence shown here is derived from an EMBL/GenBank/DDBJ whole genome shotgun (WGS) entry which is preliminary data.</text>
</comment>
<evidence type="ECO:0008006" key="4">
    <source>
        <dbReference type="Google" id="ProtNLM"/>
    </source>
</evidence>
<organism evidence="2 3">
    <name type="scientific">Stereocaulon virgatum</name>
    <dbReference type="NCBI Taxonomy" id="373712"/>
    <lineage>
        <taxon>Eukaryota</taxon>
        <taxon>Fungi</taxon>
        <taxon>Dikarya</taxon>
        <taxon>Ascomycota</taxon>
        <taxon>Pezizomycotina</taxon>
        <taxon>Lecanoromycetes</taxon>
        <taxon>OSLEUM clade</taxon>
        <taxon>Lecanoromycetidae</taxon>
        <taxon>Lecanorales</taxon>
        <taxon>Lecanorineae</taxon>
        <taxon>Stereocaulaceae</taxon>
        <taxon>Stereocaulon</taxon>
    </lineage>
</organism>
<gene>
    <name evidence="2" type="ORF">N7G274_010814</name>
</gene>
<evidence type="ECO:0000256" key="1">
    <source>
        <dbReference type="SAM" id="MobiDB-lite"/>
    </source>
</evidence>
<reference evidence="2 3" key="1">
    <citation type="submission" date="2024-09" db="EMBL/GenBank/DDBJ databases">
        <title>Rethinking Asexuality: The Enigmatic Case of Functional Sexual Genes in Lepraria (Stereocaulaceae).</title>
        <authorList>
            <person name="Doellman M."/>
            <person name="Sun Y."/>
            <person name="Barcenas-Pena A."/>
            <person name="Lumbsch H.T."/>
            <person name="Grewe F."/>
        </authorList>
    </citation>
    <scope>NUCLEOTIDE SEQUENCE [LARGE SCALE GENOMIC DNA]</scope>
    <source>
        <strain evidence="2 3">Mercado 3170</strain>
    </source>
</reference>
<feature type="region of interest" description="Disordered" evidence="1">
    <location>
        <begin position="73"/>
        <end position="115"/>
    </location>
</feature>